<proteinExistence type="predicted"/>
<gene>
    <name evidence="1" type="ORF">ABK249_14520</name>
</gene>
<name>A0ABV0M2Q8_9HYPH</name>
<dbReference type="Proteomes" id="UP001496627">
    <property type="component" value="Unassembled WGS sequence"/>
</dbReference>
<keyword evidence="1" id="KW-0378">Hydrolase</keyword>
<comment type="caution">
    <text evidence="1">The sequence shown here is derived from an EMBL/GenBank/DDBJ whole genome shotgun (WGS) entry which is preliminary data.</text>
</comment>
<keyword evidence="1" id="KW-0255">Endonuclease</keyword>
<dbReference type="EMBL" id="JBEAAL010000009">
    <property type="protein sequence ID" value="MEQ1406152.1"/>
    <property type="molecule type" value="Genomic_DNA"/>
</dbReference>
<dbReference type="RefSeq" id="WP_348863189.1">
    <property type="nucleotide sequence ID" value="NZ_JBEAAL010000009.1"/>
</dbReference>
<evidence type="ECO:0000313" key="2">
    <source>
        <dbReference type="Proteomes" id="UP001496627"/>
    </source>
</evidence>
<reference evidence="1 2" key="1">
    <citation type="submission" date="2024-05" db="EMBL/GenBank/DDBJ databases">
        <title>Neorhizobium sp. Rsf11, a plant growth promoting and heavy metal resistant PAH-degrader.</title>
        <authorList>
            <person name="Golubev S.N."/>
            <person name="Muratova A.Y."/>
            <person name="Markelova M.I."/>
        </authorList>
    </citation>
    <scope>NUCLEOTIDE SEQUENCE [LARGE SCALE GENOMIC DNA]</scope>
    <source>
        <strain evidence="1 2">Rsf11</strain>
    </source>
</reference>
<evidence type="ECO:0000313" key="1">
    <source>
        <dbReference type="EMBL" id="MEQ1406152.1"/>
    </source>
</evidence>
<keyword evidence="1" id="KW-0540">Nuclease</keyword>
<protein>
    <submittedName>
        <fullName evidence="1">HNH endonuclease</fullName>
    </submittedName>
</protein>
<sequence length="117" mass="12785">MVNVICPCGFSVPKGTRCDCSQRRAVAAQKANDAARGSAASRGYDGKWRKESQAWLAALGDPLCACGCGRKADMVDHIVGPKGDMHLFWSRSNWQPFNAICNRRKAIREEGGFGRKP</sequence>
<accession>A0ABV0M2Q8</accession>
<keyword evidence="2" id="KW-1185">Reference proteome</keyword>
<dbReference type="GO" id="GO:0004519">
    <property type="term" value="F:endonuclease activity"/>
    <property type="evidence" value="ECO:0007669"/>
    <property type="project" value="UniProtKB-KW"/>
</dbReference>
<organism evidence="1 2">
    <name type="scientific">Neorhizobium phenanthreniclasticum</name>
    <dbReference type="NCBI Taxonomy" id="3157917"/>
    <lineage>
        <taxon>Bacteria</taxon>
        <taxon>Pseudomonadati</taxon>
        <taxon>Pseudomonadota</taxon>
        <taxon>Alphaproteobacteria</taxon>
        <taxon>Hyphomicrobiales</taxon>
        <taxon>Rhizobiaceae</taxon>
        <taxon>Rhizobium/Agrobacterium group</taxon>
        <taxon>Neorhizobium</taxon>
    </lineage>
</organism>